<dbReference type="EMBL" id="JAHQIW010004523">
    <property type="protein sequence ID" value="KAJ1362742.1"/>
    <property type="molecule type" value="Genomic_DNA"/>
</dbReference>
<sequence length="93" mass="10390">MRYIPHYRNGSRTTTTNGSGESGDDVRRRDKSPTSMPSSCENTSPPKNGYGDASGCEQKAQDGKEDHIADNSCNAQQFSEESRKQYQHLENFN</sequence>
<organism evidence="2 3">
    <name type="scientific">Parelaphostrongylus tenuis</name>
    <name type="common">Meningeal worm</name>
    <dbReference type="NCBI Taxonomy" id="148309"/>
    <lineage>
        <taxon>Eukaryota</taxon>
        <taxon>Metazoa</taxon>
        <taxon>Ecdysozoa</taxon>
        <taxon>Nematoda</taxon>
        <taxon>Chromadorea</taxon>
        <taxon>Rhabditida</taxon>
        <taxon>Rhabditina</taxon>
        <taxon>Rhabditomorpha</taxon>
        <taxon>Strongyloidea</taxon>
        <taxon>Metastrongylidae</taxon>
        <taxon>Parelaphostrongylus</taxon>
    </lineage>
</organism>
<dbReference type="Proteomes" id="UP001196413">
    <property type="component" value="Unassembled WGS sequence"/>
</dbReference>
<evidence type="ECO:0000256" key="1">
    <source>
        <dbReference type="SAM" id="MobiDB-lite"/>
    </source>
</evidence>
<proteinExistence type="predicted"/>
<accession>A0AAD5QVC1</accession>
<evidence type="ECO:0000313" key="2">
    <source>
        <dbReference type="EMBL" id="KAJ1362742.1"/>
    </source>
</evidence>
<feature type="compositionally biased region" description="Low complexity" evidence="1">
    <location>
        <begin position="8"/>
        <end position="19"/>
    </location>
</feature>
<reference evidence="2" key="1">
    <citation type="submission" date="2021-06" db="EMBL/GenBank/DDBJ databases">
        <title>Parelaphostrongylus tenuis whole genome reference sequence.</title>
        <authorList>
            <person name="Garwood T.J."/>
            <person name="Larsen P.A."/>
            <person name="Fountain-Jones N.M."/>
            <person name="Garbe J.R."/>
            <person name="Macchietto M.G."/>
            <person name="Kania S.A."/>
            <person name="Gerhold R.W."/>
            <person name="Richards J.E."/>
            <person name="Wolf T.M."/>
        </authorList>
    </citation>
    <scope>NUCLEOTIDE SEQUENCE</scope>
    <source>
        <strain evidence="2">MNPRO001-30</strain>
        <tissue evidence="2">Meninges</tissue>
    </source>
</reference>
<feature type="compositionally biased region" description="Polar residues" evidence="1">
    <location>
        <begin position="33"/>
        <end position="46"/>
    </location>
</feature>
<feature type="region of interest" description="Disordered" evidence="1">
    <location>
        <begin position="1"/>
        <end position="93"/>
    </location>
</feature>
<name>A0AAD5QVC1_PARTN</name>
<evidence type="ECO:0000313" key="3">
    <source>
        <dbReference type="Proteomes" id="UP001196413"/>
    </source>
</evidence>
<dbReference type="AlphaFoldDB" id="A0AAD5QVC1"/>
<keyword evidence="3" id="KW-1185">Reference proteome</keyword>
<feature type="compositionally biased region" description="Basic and acidic residues" evidence="1">
    <location>
        <begin position="59"/>
        <end position="69"/>
    </location>
</feature>
<comment type="caution">
    <text evidence="2">The sequence shown here is derived from an EMBL/GenBank/DDBJ whole genome shotgun (WGS) entry which is preliminary data.</text>
</comment>
<protein>
    <submittedName>
        <fullName evidence="2">Uncharacterized protein</fullName>
    </submittedName>
</protein>
<gene>
    <name evidence="2" type="ORF">KIN20_022406</name>
</gene>